<protein>
    <recommendedName>
        <fullName evidence="5">Zinc ribbon protein</fullName>
    </recommendedName>
</protein>
<keyword evidence="2" id="KW-0472">Membrane</keyword>
<dbReference type="EMBL" id="JAGINU010000004">
    <property type="protein sequence ID" value="MBP2371851.1"/>
    <property type="molecule type" value="Genomic_DNA"/>
</dbReference>
<feature type="region of interest" description="Disordered" evidence="1">
    <location>
        <begin position="83"/>
        <end position="104"/>
    </location>
</feature>
<comment type="caution">
    <text evidence="3">The sequence shown here is derived from an EMBL/GenBank/DDBJ whole genome shotgun (WGS) entry which is preliminary data.</text>
</comment>
<keyword evidence="2" id="KW-1133">Transmembrane helix</keyword>
<gene>
    <name evidence="3" type="ORF">JOF36_007624</name>
</gene>
<evidence type="ECO:0008006" key="5">
    <source>
        <dbReference type="Google" id="ProtNLM"/>
    </source>
</evidence>
<reference evidence="3 4" key="1">
    <citation type="submission" date="2021-03" db="EMBL/GenBank/DDBJ databases">
        <title>Sequencing the genomes of 1000 actinobacteria strains.</title>
        <authorList>
            <person name="Klenk H.-P."/>
        </authorList>
    </citation>
    <scope>NUCLEOTIDE SEQUENCE [LARGE SCALE GENOMIC DNA]</scope>
    <source>
        <strain evidence="3 4">DSM 45256</strain>
    </source>
</reference>
<organism evidence="3 4">
    <name type="scientific">Pseudonocardia parietis</name>
    <dbReference type="NCBI Taxonomy" id="570936"/>
    <lineage>
        <taxon>Bacteria</taxon>
        <taxon>Bacillati</taxon>
        <taxon>Actinomycetota</taxon>
        <taxon>Actinomycetes</taxon>
        <taxon>Pseudonocardiales</taxon>
        <taxon>Pseudonocardiaceae</taxon>
        <taxon>Pseudonocardia</taxon>
    </lineage>
</organism>
<evidence type="ECO:0000313" key="4">
    <source>
        <dbReference type="Proteomes" id="UP001519295"/>
    </source>
</evidence>
<keyword evidence="2" id="KW-0812">Transmembrane</keyword>
<accession>A0ABS4W6L7</accession>
<sequence>MTMSHCESCGRGLRAEAQFCPECGIRVEETRDFDGHGGGHADRPSGPSVTGLRRGVVPALAAAAAVVLVAGGVGIYLLARPGPSPTTPTSSPPIATTAPMASPPITMTKPRTATPWTSVPWTSTAPPTYVSDEQWLRDQAGYDYPTAEAYLGYWLPQVSSKRIGSDGYDAAAIVQDYRDSVESRPDTRFLLVGSDDFASFTGSGYWVTLAARPFSTAAEANAWCDAEDYPVQNCYAKRLSQTEGPVGNSVPRG</sequence>
<proteinExistence type="predicted"/>
<name>A0ABS4W6L7_9PSEU</name>
<feature type="transmembrane region" description="Helical" evidence="2">
    <location>
        <begin position="56"/>
        <end position="79"/>
    </location>
</feature>
<evidence type="ECO:0000313" key="3">
    <source>
        <dbReference type="EMBL" id="MBP2371851.1"/>
    </source>
</evidence>
<keyword evidence="4" id="KW-1185">Reference proteome</keyword>
<dbReference type="Proteomes" id="UP001519295">
    <property type="component" value="Unassembled WGS sequence"/>
</dbReference>
<feature type="compositionally biased region" description="Low complexity" evidence="1">
    <location>
        <begin position="87"/>
        <end position="104"/>
    </location>
</feature>
<evidence type="ECO:0000256" key="2">
    <source>
        <dbReference type="SAM" id="Phobius"/>
    </source>
</evidence>
<dbReference type="RefSeq" id="WP_210036932.1">
    <property type="nucleotide sequence ID" value="NZ_JAGINU010000004.1"/>
</dbReference>
<evidence type="ECO:0000256" key="1">
    <source>
        <dbReference type="SAM" id="MobiDB-lite"/>
    </source>
</evidence>